<dbReference type="EMBL" id="JANFYT010000004">
    <property type="protein sequence ID" value="MCQ4813272.1"/>
    <property type="molecule type" value="Genomic_DNA"/>
</dbReference>
<keyword evidence="2" id="KW-1185">Reference proteome</keyword>
<dbReference type="Proteomes" id="UP001205919">
    <property type="component" value="Unassembled WGS sequence"/>
</dbReference>
<evidence type="ECO:0000313" key="1">
    <source>
        <dbReference type="EMBL" id="MCQ4813272.1"/>
    </source>
</evidence>
<keyword evidence="1" id="KW-0808">Transferase</keyword>
<gene>
    <name evidence="1" type="ORF">NE630_02405</name>
</gene>
<dbReference type="InterPro" id="IPR029063">
    <property type="entry name" value="SAM-dependent_MTases_sf"/>
</dbReference>
<dbReference type="SUPFAM" id="SSF53335">
    <property type="entry name" value="S-adenosyl-L-methionine-dependent methyltransferases"/>
    <property type="match status" value="1"/>
</dbReference>
<organism evidence="1 2">
    <name type="scientific">Cloacibacillus evryensis</name>
    <dbReference type="NCBI Taxonomy" id="508460"/>
    <lineage>
        <taxon>Bacteria</taxon>
        <taxon>Thermotogati</taxon>
        <taxon>Synergistota</taxon>
        <taxon>Synergistia</taxon>
        <taxon>Synergistales</taxon>
        <taxon>Synergistaceae</taxon>
        <taxon>Cloacibacillus</taxon>
    </lineage>
</organism>
<name>A0AAW5JZW2_9BACT</name>
<evidence type="ECO:0000313" key="2">
    <source>
        <dbReference type="Proteomes" id="UP001205919"/>
    </source>
</evidence>
<comment type="caution">
    <text evidence="1">The sequence shown here is derived from an EMBL/GenBank/DDBJ whole genome shotgun (WGS) entry which is preliminary data.</text>
</comment>
<protein>
    <submittedName>
        <fullName evidence="1">Methyltransferase type 11</fullName>
    </submittedName>
</protein>
<proteinExistence type="predicted"/>
<dbReference type="RefSeq" id="WP_008711475.1">
    <property type="nucleotide sequence ID" value="NZ_CABKQM010000008.1"/>
</dbReference>
<dbReference type="Gene3D" id="3.40.50.150">
    <property type="entry name" value="Vaccinia Virus protein VP39"/>
    <property type="match status" value="1"/>
</dbReference>
<dbReference type="AlphaFoldDB" id="A0AAW5JZW2"/>
<keyword evidence="1" id="KW-0489">Methyltransferase</keyword>
<reference evidence="1 2" key="1">
    <citation type="submission" date="2022-06" db="EMBL/GenBank/DDBJ databases">
        <title>Isolation of gut microbiota from human fecal samples.</title>
        <authorList>
            <person name="Pamer E.G."/>
            <person name="Barat B."/>
            <person name="Waligurski E."/>
            <person name="Medina S."/>
            <person name="Paddock L."/>
            <person name="Mostad J."/>
        </authorList>
    </citation>
    <scope>NUCLEOTIDE SEQUENCE [LARGE SCALE GENOMIC DNA]</scope>
    <source>
        <strain evidence="1 2">DFI.9.90</strain>
    </source>
</reference>
<sequence>MPLVQVDKNLKEKMLFIKKFVSEPRIIGSITPSSPQLVASMLCNVDWERVGAIAEFGAGTGVVTKAIIKNKRPQSRLFVFEIESDLRQKLSRDTGLDIYDDAAKLPRVLEDERLKKVDLIVSGLPYAVLPQCVTASVLDGISRTLDDDGMFVAFQYSLHMKGAFERIFKEVRTRFVMMNIPPAFVYECRGLK</sequence>
<dbReference type="GeneID" id="95756124"/>
<dbReference type="GO" id="GO:0032259">
    <property type="term" value="P:methylation"/>
    <property type="evidence" value="ECO:0007669"/>
    <property type="project" value="UniProtKB-KW"/>
</dbReference>
<accession>A0AAW5JZW2</accession>
<dbReference type="GO" id="GO:0008168">
    <property type="term" value="F:methyltransferase activity"/>
    <property type="evidence" value="ECO:0007669"/>
    <property type="project" value="UniProtKB-KW"/>
</dbReference>